<dbReference type="InterPro" id="IPR000467">
    <property type="entry name" value="G_patch_dom"/>
</dbReference>
<dbReference type="WBParaSite" id="MCU_002884-RA">
    <property type="protein sequence ID" value="MCU_002884-RA"/>
    <property type="gene ID" value="MCU_002884"/>
</dbReference>
<name>A0A0R3UHV2_MESCO</name>
<dbReference type="STRING" id="53468.A0A0R3UHV2"/>
<dbReference type="WBParaSite" id="MCU_002884-RB">
    <property type="protein sequence ID" value="MCU_002884-RB"/>
    <property type="gene ID" value="MCU_002884"/>
</dbReference>
<dbReference type="PANTHER" id="PTHR23149">
    <property type="entry name" value="G PATCH DOMAIN CONTAINING PROTEIN"/>
    <property type="match status" value="1"/>
</dbReference>
<organism evidence="6">
    <name type="scientific">Mesocestoides corti</name>
    <name type="common">Flatworm</name>
    <dbReference type="NCBI Taxonomy" id="53468"/>
    <lineage>
        <taxon>Eukaryota</taxon>
        <taxon>Metazoa</taxon>
        <taxon>Spiralia</taxon>
        <taxon>Lophotrochozoa</taxon>
        <taxon>Platyhelminthes</taxon>
        <taxon>Cestoda</taxon>
        <taxon>Eucestoda</taxon>
        <taxon>Cyclophyllidea</taxon>
        <taxon>Mesocestoididae</taxon>
        <taxon>Mesocestoides</taxon>
    </lineage>
</organism>
<evidence type="ECO:0000256" key="1">
    <source>
        <dbReference type="ARBA" id="ARBA00040365"/>
    </source>
</evidence>
<reference evidence="4 5" key="1">
    <citation type="submission" date="2018-10" db="EMBL/GenBank/DDBJ databases">
        <authorList>
            <consortium name="Pathogen Informatics"/>
        </authorList>
    </citation>
    <scope>NUCLEOTIDE SEQUENCE [LARGE SCALE GENOMIC DNA]</scope>
</reference>
<sequence>MTSFPSEFAANQLKKYGWSDGEGLGKNKDGISRPIKASMKFSRRGLGAVHLTARMDESFWSDVYQEAVSRVCDNTSTPSNITTTSVLPKVKFVSAKHDQSRTVEKNQKRRHTKVVFQLGSVLSGSGEHTVSPRDAEVACNNECLVVAATKETPGTSTSKRLKMEENECDSKSTKLGSKESLIKQPLHSLSDTCLLEIGKGRTGHPAARFGIRCGGKLARAAKFL</sequence>
<dbReference type="PANTHER" id="PTHR23149:SF9">
    <property type="entry name" value="G PATCH DOMAIN-CONTAINING PROTEIN 4"/>
    <property type="match status" value="1"/>
</dbReference>
<gene>
    <name evidence="4" type="ORF">MCOS_LOCUS6955</name>
</gene>
<evidence type="ECO:0000256" key="2">
    <source>
        <dbReference type="SAM" id="MobiDB-lite"/>
    </source>
</evidence>
<dbReference type="GO" id="GO:0005730">
    <property type="term" value="C:nucleolus"/>
    <property type="evidence" value="ECO:0007669"/>
    <property type="project" value="TreeGrafter"/>
</dbReference>
<evidence type="ECO:0000313" key="4">
    <source>
        <dbReference type="EMBL" id="VDD80952.1"/>
    </source>
</evidence>
<keyword evidence="5" id="KW-1185">Reference proteome</keyword>
<evidence type="ECO:0000313" key="7">
    <source>
        <dbReference type="WBParaSite" id="MCU_002884-RB"/>
    </source>
</evidence>
<feature type="region of interest" description="Disordered" evidence="2">
    <location>
        <begin position="155"/>
        <end position="174"/>
    </location>
</feature>
<evidence type="ECO:0000313" key="5">
    <source>
        <dbReference type="Proteomes" id="UP000267029"/>
    </source>
</evidence>
<dbReference type="AlphaFoldDB" id="A0A0R3UHV2"/>
<dbReference type="PROSITE" id="PS50174">
    <property type="entry name" value="G_PATCH"/>
    <property type="match status" value="1"/>
</dbReference>
<evidence type="ECO:0000313" key="6">
    <source>
        <dbReference type="WBParaSite" id="MCU_002884-RA"/>
    </source>
</evidence>
<protein>
    <recommendedName>
        <fullName evidence="1">G patch domain-containing protein 4</fullName>
    </recommendedName>
</protein>
<dbReference type="GO" id="GO:0003676">
    <property type="term" value="F:nucleic acid binding"/>
    <property type="evidence" value="ECO:0007669"/>
    <property type="project" value="InterPro"/>
</dbReference>
<evidence type="ECO:0000259" key="3">
    <source>
        <dbReference type="PROSITE" id="PS50174"/>
    </source>
</evidence>
<dbReference type="EMBL" id="UXSR01005311">
    <property type="protein sequence ID" value="VDD80952.1"/>
    <property type="molecule type" value="Genomic_DNA"/>
</dbReference>
<accession>A0A0R3UHV2</accession>
<dbReference type="OrthoDB" id="10019757at2759"/>
<dbReference type="SMART" id="SM00443">
    <property type="entry name" value="G_patch"/>
    <property type="match status" value="1"/>
</dbReference>
<reference evidence="6 7" key="2">
    <citation type="submission" date="2019-11" db="UniProtKB">
        <authorList>
            <consortium name="WormBaseParasite"/>
        </authorList>
    </citation>
    <scope>IDENTIFICATION</scope>
</reference>
<proteinExistence type="predicted"/>
<feature type="domain" description="G-patch" evidence="3">
    <location>
        <begin position="5"/>
        <end position="51"/>
    </location>
</feature>
<feature type="compositionally biased region" description="Basic and acidic residues" evidence="2">
    <location>
        <begin position="161"/>
        <end position="174"/>
    </location>
</feature>
<dbReference type="Proteomes" id="UP000267029">
    <property type="component" value="Unassembled WGS sequence"/>
</dbReference>
<dbReference type="InterPro" id="IPR050656">
    <property type="entry name" value="PINX1"/>
</dbReference>
<dbReference type="Pfam" id="PF01585">
    <property type="entry name" value="G-patch"/>
    <property type="match status" value="1"/>
</dbReference>